<dbReference type="Gene3D" id="1.10.10.10">
    <property type="entry name" value="Winged helix-like DNA-binding domain superfamily/Winged helix DNA-binding domain"/>
    <property type="match status" value="1"/>
</dbReference>
<evidence type="ECO:0000256" key="2">
    <source>
        <dbReference type="ARBA" id="ARBA00023125"/>
    </source>
</evidence>
<evidence type="ECO:0000313" key="5">
    <source>
        <dbReference type="EMBL" id="MFC4653335.1"/>
    </source>
</evidence>
<dbReference type="PANTHER" id="PTHR35790">
    <property type="entry name" value="HTH-TYPE TRANSCRIPTIONAL REGULATOR PCHR"/>
    <property type="match status" value="1"/>
</dbReference>
<dbReference type="PROSITE" id="PS50995">
    <property type="entry name" value="HTH_MARR_2"/>
    <property type="match status" value="1"/>
</dbReference>
<feature type="domain" description="HTH marR-type" evidence="4">
    <location>
        <begin position="8"/>
        <end position="145"/>
    </location>
</feature>
<proteinExistence type="predicted"/>
<keyword evidence="3" id="KW-0804">Transcription</keyword>
<evidence type="ECO:0000256" key="1">
    <source>
        <dbReference type="ARBA" id="ARBA00023015"/>
    </source>
</evidence>
<evidence type="ECO:0000256" key="3">
    <source>
        <dbReference type="ARBA" id="ARBA00023163"/>
    </source>
</evidence>
<sequence length="157" mass="18216">MNKQEERQGQLMSDLTDIFNKNNLLRKPLMEQEFRELSLSEIEALEVIDTLTAPNVTKLAEALYITRGAASKISKKLIAKKLIASYQLPSNKKEIYFQLTDQGKSINKRHSDLHKQFLTEDKSVFDQLSSEELTTLEKFLSSYNQHLDRIIRENLKN</sequence>
<keyword evidence="1" id="KW-0805">Transcription regulation</keyword>
<dbReference type="PANTHER" id="PTHR35790:SF4">
    <property type="entry name" value="HTH-TYPE TRANSCRIPTIONAL REGULATOR PCHR"/>
    <property type="match status" value="1"/>
</dbReference>
<evidence type="ECO:0000259" key="4">
    <source>
        <dbReference type="PROSITE" id="PS50995"/>
    </source>
</evidence>
<dbReference type="EMBL" id="JBHSGD010000010">
    <property type="protein sequence ID" value="MFC4653335.1"/>
    <property type="molecule type" value="Genomic_DNA"/>
</dbReference>
<dbReference type="RefSeq" id="WP_213536514.1">
    <property type="nucleotide sequence ID" value="NZ_BOVQ01000007.1"/>
</dbReference>
<dbReference type="InterPro" id="IPR052067">
    <property type="entry name" value="Metal_resp_HTH_trans_reg"/>
</dbReference>
<reference evidence="6" key="1">
    <citation type="journal article" date="2019" name="Int. J. Syst. Evol. Microbiol.">
        <title>The Global Catalogue of Microorganisms (GCM) 10K type strain sequencing project: providing services to taxonomists for standard genome sequencing and annotation.</title>
        <authorList>
            <consortium name="The Broad Institute Genomics Platform"/>
            <consortium name="The Broad Institute Genome Sequencing Center for Infectious Disease"/>
            <person name="Wu L."/>
            <person name="Ma J."/>
        </authorList>
    </citation>
    <scope>NUCLEOTIDE SEQUENCE [LARGE SCALE GENOMIC DNA]</scope>
    <source>
        <strain evidence="6">CCUG 63287</strain>
    </source>
</reference>
<dbReference type="InterPro" id="IPR036388">
    <property type="entry name" value="WH-like_DNA-bd_sf"/>
</dbReference>
<dbReference type="SMART" id="SM00347">
    <property type="entry name" value="HTH_MARR"/>
    <property type="match status" value="1"/>
</dbReference>
<evidence type="ECO:0000313" key="6">
    <source>
        <dbReference type="Proteomes" id="UP001595987"/>
    </source>
</evidence>
<dbReference type="InterPro" id="IPR036390">
    <property type="entry name" value="WH_DNA-bd_sf"/>
</dbReference>
<organism evidence="5 6">
    <name type="scientific">Lactococcus nasutitermitis</name>
    <dbReference type="NCBI Taxonomy" id="1652957"/>
    <lineage>
        <taxon>Bacteria</taxon>
        <taxon>Bacillati</taxon>
        <taxon>Bacillota</taxon>
        <taxon>Bacilli</taxon>
        <taxon>Lactobacillales</taxon>
        <taxon>Streptococcaceae</taxon>
        <taxon>Lactococcus</taxon>
    </lineage>
</organism>
<name>A0ABV9JIT6_9LACT</name>
<keyword evidence="2" id="KW-0238">DNA-binding</keyword>
<dbReference type="InterPro" id="IPR000835">
    <property type="entry name" value="HTH_MarR-typ"/>
</dbReference>
<keyword evidence="6" id="KW-1185">Reference proteome</keyword>
<protein>
    <submittedName>
        <fullName evidence="5">MarR family transcriptional regulator</fullName>
    </submittedName>
</protein>
<gene>
    <name evidence="5" type="ORF">ACFO26_10520</name>
</gene>
<accession>A0ABV9JIT6</accession>
<dbReference type="Pfam" id="PF01047">
    <property type="entry name" value="MarR"/>
    <property type="match status" value="1"/>
</dbReference>
<comment type="caution">
    <text evidence="5">The sequence shown here is derived from an EMBL/GenBank/DDBJ whole genome shotgun (WGS) entry which is preliminary data.</text>
</comment>
<dbReference type="SUPFAM" id="SSF46785">
    <property type="entry name" value="Winged helix' DNA-binding domain"/>
    <property type="match status" value="1"/>
</dbReference>
<dbReference type="Proteomes" id="UP001595987">
    <property type="component" value="Unassembled WGS sequence"/>
</dbReference>